<organism evidence="1 2">
    <name type="scientific">Bradyrhizobium betae</name>
    <dbReference type="NCBI Taxonomy" id="244734"/>
    <lineage>
        <taxon>Bacteria</taxon>
        <taxon>Pseudomonadati</taxon>
        <taxon>Pseudomonadota</taxon>
        <taxon>Alphaproteobacteria</taxon>
        <taxon>Hyphomicrobiales</taxon>
        <taxon>Nitrobacteraceae</taxon>
        <taxon>Bradyrhizobium</taxon>
    </lineage>
</organism>
<sequence length="100" mass="11711">MSRPLGPKETQIMEFLHDRVFDPILNSTSASAPLKQGIRLTIIRMKERDAVGMVDYFWAALKGTERSIGFAARMRNEGFERFEEALEDFRIRFDDRFLRP</sequence>
<dbReference type="EMBL" id="MZXW01000005">
    <property type="protein sequence ID" value="RXT53640.1"/>
    <property type="molecule type" value="Genomic_DNA"/>
</dbReference>
<comment type="caution">
    <text evidence="1">The sequence shown here is derived from an EMBL/GenBank/DDBJ whole genome shotgun (WGS) entry which is preliminary data.</text>
</comment>
<evidence type="ECO:0000313" key="2">
    <source>
        <dbReference type="Proteomes" id="UP000290819"/>
    </source>
</evidence>
<reference evidence="1 2" key="1">
    <citation type="submission" date="2017-03" db="EMBL/GenBank/DDBJ databases">
        <authorList>
            <person name="Safronova V.I."/>
            <person name="Sazanova A.L."/>
            <person name="Chirak E.R."/>
        </authorList>
    </citation>
    <scope>NUCLEOTIDE SEQUENCE [LARGE SCALE GENOMIC DNA]</scope>
    <source>
        <strain evidence="1 2">Opo-243</strain>
    </source>
</reference>
<keyword evidence="2" id="KW-1185">Reference proteome</keyword>
<gene>
    <name evidence="1" type="ORF">B5V03_03235</name>
</gene>
<proteinExistence type="predicted"/>
<protein>
    <submittedName>
        <fullName evidence="1">Uncharacterized protein</fullName>
    </submittedName>
</protein>
<name>A0A4Q1VQJ0_9BRAD</name>
<evidence type="ECO:0000313" key="1">
    <source>
        <dbReference type="EMBL" id="RXT53640.1"/>
    </source>
</evidence>
<dbReference type="AlphaFoldDB" id="A0A4Q1VQJ0"/>
<accession>A0A4Q1VQJ0</accession>
<dbReference type="OrthoDB" id="1798676at2"/>
<dbReference type="Proteomes" id="UP000290819">
    <property type="component" value="Unassembled WGS sequence"/>
</dbReference>